<dbReference type="PROSITE" id="PS01018">
    <property type="entry name" value="STEROL_REDUCT_2"/>
    <property type="match status" value="1"/>
</dbReference>
<feature type="transmembrane region" description="Helical" evidence="23">
    <location>
        <begin position="302"/>
        <end position="321"/>
    </location>
</feature>
<dbReference type="InterPro" id="IPR018083">
    <property type="entry name" value="Sterol_reductase_CS"/>
</dbReference>
<evidence type="ECO:0000256" key="8">
    <source>
        <dbReference type="ARBA" id="ARBA00022824"/>
    </source>
</evidence>
<evidence type="ECO:0000256" key="13">
    <source>
        <dbReference type="ARBA" id="ARBA00023011"/>
    </source>
</evidence>
<comment type="subcellular location">
    <subcellularLocation>
        <location evidence="1">Endoplasmic reticulum membrane</location>
        <topology evidence="1">Multi-pass membrane protein</topology>
    </subcellularLocation>
</comment>
<proteinExistence type="inferred from homology"/>
<keyword evidence="25" id="KW-1185">Reference proteome</keyword>
<keyword evidence="11 23" id="KW-1133">Transmembrane helix</keyword>
<dbReference type="STRING" id="225359.A0A2S4PN10"/>
<keyword evidence="6 23" id="KW-0812">Transmembrane</keyword>
<dbReference type="OrthoDB" id="5326588at2759"/>
<keyword evidence="7" id="KW-0152">Cholesterol biosynthesis</keyword>
<evidence type="ECO:0000256" key="17">
    <source>
        <dbReference type="ARBA" id="ARBA00023221"/>
    </source>
</evidence>
<comment type="catalytic activity">
    <reaction evidence="22">
        <text>7-dehydrodesmosterol + NADPH + H(+) = desmosterol + NADP(+)</text>
        <dbReference type="Rhea" id="RHEA:46740"/>
        <dbReference type="ChEBI" id="CHEBI:15378"/>
        <dbReference type="ChEBI" id="CHEBI:17737"/>
        <dbReference type="ChEBI" id="CHEBI:27910"/>
        <dbReference type="ChEBI" id="CHEBI:57783"/>
        <dbReference type="ChEBI" id="CHEBI:58349"/>
    </reaction>
    <physiologicalReaction direction="left-to-right" evidence="22">
        <dbReference type="Rhea" id="RHEA:46741"/>
    </physiologicalReaction>
</comment>
<feature type="transmembrane region" description="Helical" evidence="23">
    <location>
        <begin position="20"/>
        <end position="43"/>
    </location>
</feature>
<keyword evidence="16 23" id="KW-1207">Sterol metabolism</keyword>
<dbReference type="EC" id="1.3.1.21" evidence="18"/>
<evidence type="ECO:0000256" key="20">
    <source>
        <dbReference type="ARBA" id="ARBA00042688"/>
    </source>
</evidence>
<keyword evidence="9" id="KW-0521">NADP</keyword>
<evidence type="ECO:0000256" key="19">
    <source>
        <dbReference type="ARBA" id="ARBA00039984"/>
    </source>
</evidence>
<evidence type="ECO:0000256" key="4">
    <source>
        <dbReference type="ARBA" id="ARBA00022516"/>
    </source>
</evidence>
<dbReference type="PANTHER" id="PTHR21257">
    <property type="entry name" value="DELTA(14)-STEROL REDUCTASE"/>
    <property type="match status" value="1"/>
</dbReference>
<gene>
    <name evidence="24" type="ORF">EPUL_006046</name>
</gene>
<feature type="transmembrane region" description="Helical" evidence="23">
    <location>
        <begin position="272"/>
        <end position="290"/>
    </location>
</feature>
<comment type="pathway">
    <text evidence="2">Steroid biosynthesis; cholesterol biosynthesis.</text>
</comment>
<evidence type="ECO:0000256" key="12">
    <source>
        <dbReference type="ARBA" id="ARBA00023002"/>
    </source>
</evidence>
<evidence type="ECO:0000313" key="25">
    <source>
        <dbReference type="Proteomes" id="UP000237438"/>
    </source>
</evidence>
<organism evidence="24 25">
    <name type="scientific">Erysiphe pulchra</name>
    <dbReference type="NCBI Taxonomy" id="225359"/>
    <lineage>
        <taxon>Eukaryota</taxon>
        <taxon>Fungi</taxon>
        <taxon>Dikarya</taxon>
        <taxon>Ascomycota</taxon>
        <taxon>Pezizomycotina</taxon>
        <taxon>Leotiomycetes</taxon>
        <taxon>Erysiphales</taxon>
        <taxon>Erysiphaceae</taxon>
        <taxon>Erysiphe</taxon>
    </lineage>
</organism>
<dbReference type="FunFam" id="1.20.120.1630:FF:000004">
    <property type="entry name" value="7-dehydrocholesterol reductase"/>
    <property type="match status" value="1"/>
</dbReference>
<evidence type="ECO:0000256" key="7">
    <source>
        <dbReference type="ARBA" id="ARBA00022778"/>
    </source>
</evidence>
<dbReference type="Proteomes" id="UP000237438">
    <property type="component" value="Unassembled WGS sequence"/>
</dbReference>
<evidence type="ECO:0000256" key="11">
    <source>
        <dbReference type="ARBA" id="ARBA00022989"/>
    </source>
</evidence>
<protein>
    <recommendedName>
        <fullName evidence="19">7-dehydrocholesterol reductase</fullName>
        <ecNumber evidence="18">1.3.1.21</ecNumber>
    </recommendedName>
    <alternativeName>
        <fullName evidence="20">Sterol Delta(7)-reductase</fullName>
    </alternativeName>
</protein>
<evidence type="ECO:0000256" key="9">
    <source>
        <dbReference type="ARBA" id="ARBA00022857"/>
    </source>
</evidence>
<dbReference type="GO" id="GO:0005789">
    <property type="term" value="C:endoplasmic reticulum membrane"/>
    <property type="evidence" value="ECO:0007669"/>
    <property type="project" value="UniProtKB-SubCell"/>
</dbReference>
<dbReference type="GO" id="GO:0006695">
    <property type="term" value="P:cholesterol biosynthetic process"/>
    <property type="evidence" value="ECO:0007669"/>
    <property type="project" value="UniProtKB-KW"/>
</dbReference>
<keyword evidence="5" id="KW-0153">Cholesterol metabolism</keyword>
<evidence type="ECO:0000256" key="3">
    <source>
        <dbReference type="ARBA" id="ARBA00005402"/>
    </source>
</evidence>
<comment type="caution">
    <text evidence="24">The sequence shown here is derived from an EMBL/GenBank/DDBJ whole genome shotgun (WGS) entry which is preliminary data.</text>
</comment>
<feature type="transmembrane region" description="Helical" evidence="23">
    <location>
        <begin position="118"/>
        <end position="138"/>
    </location>
</feature>
<keyword evidence="8" id="KW-0256">Endoplasmic reticulum</keyword>
<keyword evidence="4 23" id="KW-0444">Lipid biosynthesis</keyword>
<keyword evidence="13 23" id="KW-0756">Sterol biosynthesis</keyword>
<evidence type="ECO:0000256" key="21">
    <source>
        <dbReference type="ARBA" id="ARBA00047795"/>
    </source>
</evidence>
<keyword evidence="14 23" id="KW-0443">Lipid metabolism</keyword>
<evidence type="ECO:0000256" key="22">
    <source>
        <dbReference type="ARBA" id="ARBA00047826"/>
    </source>
</evidence>
<accession>A0A2S4PN10</accession>
<dbReference type="GO" id="GO:0047598">
    <property type="term" value="F:7-dehydrocholesterol reductase activity"/>
    <property type="evidence" value="ECO:0007669"/>
    <property type="project" value="UniProtKB-EC"/>
</dbReference>
<sequence>MTASNSKSDITWGRHQVGSWLDTILCGSILLFSPLMIIFYWITLTYFDASFSAALSSLSSLGLLTFFVQHFPRPEYTASVYYAGWIAFQITLYLFLPAKWNSGQLTPAGFLLKYKTNGLLAWLVTHVLYFTACALGYLDPAIIPKHWEGFLIAANVSGYILTTFAFIKAHVAPTHPTDSKFSSSHIYDYYMGIELNPQITKYFDFKLFTNGRPGIVAWTLIDISNIAYQYQQHGIITNSIIVVTILHAIYVVDFFYNEDWYLRTIDICHDHFGFYLAWGSLVWLPMIYTLQTQYLALHPLVLPNYVAIFFLCTGLSGYLLFRSVNHQKDLVRRTQGECLIWGEKPQLVRVKYQTKDGLEHNSILLCSGWWGYARHVNYLGDLILSYSMCAVCGLDHLLPWTYAIFMTILLTHRCWRDEERCSLKYGKGWENYCKRVKWVICPGIF</sequence>
<evidence type="ECO:0000256" key="10">
    <source>
        <dbReference type="ARBA" id="ARBA00022955"/>
    </source>
</evidence>
<dbReference type="PANTHER" id="PTHR21257:SF38">
    <property type="entry name" value="7-DEHYDROCHOLESTEROL REDUCTASE"/>
    <property type="match status" value="1"/>
</dbReference>
<dbReference type="Pfam" id="PF01222">
    <property type="entry name" value="ERG4_ERG24"/>
    <property type="match status" value="1"/>
</dbReference>
<keyword evidence="15 23" id="KW-0472">Membrane</keyword>
<dbReference type="InterPro" id="IPR001171">
    <property type="entry name" value="ERG24_DHCR-like"/>
</dbReference>
<feature type="transmembrane region" description="Helical" evidence="23">
    <location>
        <begin position="235"/>
        <end position="256"/>
    </location>
</feature>
<evidence type="ECO:0000256" key="5">
    <source>
        <dbReference type="ARBA" id="ARBA00022548"/>
    </source>
</evidence>
<feature type="transmembrane region" description="Helical" evidence="23">
    <location>
        <begin position="80"/>
        <end position="98"/>
    </location>
</feature>
<dbReference type="GO" id="GO:0016132">
    <property type="term" value="P:brassinosteroid biosynthetic process"/>
    <property type="evidence" value="ECO:0007669"/>
    <property type="project" value="TreeGrafter"/>
</dbReference>
<evidence type="ECO:0000256" key="23">
    <source>
        <dbReference type="RuleBase" id="RU369120"/>
    </source>
</evidence>
<keyword evidence="12 23" id="KW-0560">Oxidoreductase</keyword>
<evidence type="ECO:0000256" key="2">
    <source>
        <dbReference type="ARBA" id="ARBA00004770"/>
    </source>
</evidence>
<evidence type="ECO:0000256" key="18">
    <source>
        <dbReference type="ARBA" id="ARBA00038851"/>
    </source>
</evidence>
<evidence type="ECO:0000256" key="1">
    <source>
        <dbReference type="ARBA" id="ARBA00004477"/>
    </source>
</evidence>
<comment type="similarity">
    <text evidence="3 23">Belongs to the ERG4/ERG24 family.</text>
</comment>
<evidence type="ECO:0000256" key="15">
    <source>
        <dbReference type="ARBA" id="ARBA00023136"/>
    </source>
</evidence>
<evidence type="ECO:0000256" key="6">
    <source>
        <dbReference type="ARBA" id="ARBA00022692"/>
    </source>
</evidence>
<evidence type="ECO:0000256" key="16">
    <source>
        <dbReference type="ARBA" id="ARBA00023166"/>
    </source>
</evidence>
<dbReference type="AlphaFoldDB" id="A0A2S4PN10"/>
<feature type="transmembrane region" description="Helical" evidence="23">
    <location>
        <begin position="49"/>
        <end position="68"/>
    </location>
</feature>
<keyword evidence="10 23" id="KW-0752">Steroid biosynthesis</keyword>
<evidence type="ECO:0000256" key="14">
    <source>
        <dbReference type="ARBA" id="ARBA00023098"/>
    </source>
</evidence>
<keyword evidence="17 23" id="KW-0753">Steroid metabolism</keyword>
<name>A0A2S4PN10_9PEZI</name>
<evidence type="ECO:0000313" key="24">
    <source>
        <dbReference type="EMBL" id="POS83398.1"/>
    </source>
</evidence>
<feature type="transmembrane region" description="Helical" evidence="23">
    <location>
        <begin position="150"/>
        <end position="171"/>
    </location>
</feature>
<reference evidence="24 25" key="1">
    <citation type="submission" date="2017-10" db="EMBL/GenBank/DDBJ databases">
        <title>Development of genomic resources for the powdery mildew, Erysiphe pulchra.</title>
        <authorList>
            <person name="Wadl P.A."/>
            <person name="Mack B.M."/>
            <person name="Moore G."/>
            <person name="Beltz S.B."/>
        </authorList>
    </citation>
    <scope>NUCLEOTIDE SEQUENCE [LARGE SCALE GENOMIC DNA]</scope>
    <source>
        <strain evidence="24">Cflorida</strain>
    </source>
</reference>
<dbReference type="Gene3D" id="1.20.120.1630">
    <property type="match status" value="1"/>
</dbReference>
<comment type="catalytic activity">
    <reaction evidence="21">
        <text>cholesterol + NADP(+) = 7-dehydrocholesterol + NADPH + H(+)</text>
        <dbReference type="Rhea" id="RHEA:23984"/>
        <dbReference type="ChEBI" id="CHEBI:15378"/>
        <dbReference type="ChEBI" id="CHEBI:16113"/>
        <dbReference type="ChEBI" id="CHEBI:17759"/>
        <dbReference type="ChEBI" id="CHEBI:57783"/>
        <dbReference type="ChEBI" id="CHEBI:58349"/>
        <dbReference type="EC" id="1.3.1.21"/>
    </reaction>
    <physiologicalReaction direction="right-to-left" evidence="21">
        <dbReference type="Rhea" id="RHEA:23986"/>
    </physiologicalReaction>
</comment>
<dbReference type="EMBL" id="PEDP01001621">
    <property type="protein sequence ID" value="POS83398.1"/>
    <property type="molecule type" value="Genomic_DNA"/>
</dbReference>